<dbReference type="GO" id="GO:0047220">
    <property type="term" value="F:galactosylxylosylprotein 3-beta-galactosyltransferase activity"/>
    <property type="evidence" value="ECO:0007669"/>
    <property type="project" value="TreeGrafter"/>
</dbReference>
<keyword evidence="3 10" id="KW-0328">Glycosyltransferase</keyword>
<evidence type="ECO:0000256" key="1">
    <source>
        <dbReference type="ARBA" id="ARBA00004323"/>
    </source>
</evidence>
<dbReference type="InterPro" id="IPR002659">
    <property type="entry name" value="Glyco_trans_31"/>
</dbReference>
<dbReference type="EC" id="2.4.1.-" evidence="10"/>
<dbReference type="PANTHER" id="PTHR11214:SF3">
    <property type="entry name" value="BETA-1,3-GALACTOSYLTRANSFERASE 6"/>
    <property type="match status" value="1"/>
</dbReference>
<name>A0A9D4H3V7_DREPO</name>
<evidence type="ECO:0000256" key="10">
    <source>
        <dbReference type="RuleBase" id="RU363063"/>
    </source>
</evidence>
<evidence type="ECO:0000256" key="9">
    <source>
        <dbReference type="ARBA" id="ARBA00023136"/>
    </source>
</evidence>
<keyword evidence="5" id="KW-0812">Transmembrane</keyword>
<organism evidence="11 12">
    <name type="scientific">Dreissena polymorpha</name>
    <name type="common">Zebra mussel</name>
    <name type="synonym">Mytilus polymorpha</name>
    <dbReference type="NCBI Taxonomy" id="45954"/>
    <lineage>
        <taxon>Eukaryota</taxon>
        <taxon>Metazoa</taxon>
        <taxon>Spiralia</taxon>
        <taxon>Lophotrochozoa</taxon>
        <taxon>Mollusca</taxon>
        <taxon>Bivalvia</taxon>
        <taxon>Autobranchia</taxon>
        <taxon>Heteroconchia</taxon>
        <taxon>Euheterodonta</taxon>
        <taxon>Imparidentia</taxon>
        <taxon>Neoheterodontei</taxon>
        <taxon>Myida</taxon>
        <taxon>Dreissenoidea</taxon>
        <taxon>Dreissenidae</taxon>
        <taxon>Dreissena</taxon>
    </lineage>
</organism>
<dbReference type="AlphaFoldDB" id="A0A9D4H3V7"/>
<dbReference type="Pfam" id="PF01762">
    <property type="entry name" value="Galactosyl_T"/>
    <property type="match status" value="1"/>
</dbReference>
<protein>
    <recommendedName>
        <fullName evidence="10">Hexosyltransferase</fullName>
        <ecNumber evidence="10">2.4.1.-</ecNumber>
    </recommendedName>
</protein>
<gene>
    <name evidence="11" type="ORF">DPMN_128968</name>
</gene>
<proteinExistence type="inferred from homology"/>
<sequence>MKVDEDSFVRVDKVSDELLSKPQERLYWGFFDGRAHVKKSGKWEERDYVLCDRYLPYALGGGYVLSKDLITYVAENSHLFSIFKSEDASLGTWLGPLNIHRSHDTNFDTEFVSRGCFNSYIVTHKKSPDDLKELQNNMIKLGQLCTQEKRTRLSYEYDWTVSPTKCCERKDPSIP</sequence>
<accession>A0A9D4H3V7</accession>
<evidence type="ECO:0000256" key="4">
    <source>
        <dbReference type="ARBA" id="ARBA00022679"/>
    </source>
</evidence>
<keyword evidence="6" id="KW-0735">Signal-anchor</keyword>
<keyword evidence="8 10" id="KW-0333">Golgi apparatus</keyword>
<dbReference type="Proteomes" id="UP000828390">
    <property type="component" value="Unassembled WGS sequence"/>
</dbReference>
<comment type="caution">
    <text evidence="11">The sequence shown here is derived from an EMBL/GenBank/DDBJ whole genome shotgun (WGS) entry which is preliminary data.</text>
</comment>
<dbReference type="GO" id="GO:0006024">
    <property type="term" value="P:glycosaminoglycan biosynthetic process"/>
    <property type="evidence" value="ECO:0007669"/>
    <property type="project" value="TreeGrafter"/>
</dbReference>
<dbReference type="GO" id="GO:0000139">
    <property type="term" value="C:Golgi membrane"/>
    <property type="evidence" value="ECO:0007669"/>
    <property type="project" value="UniProtKB-SubCell"/>
</dbReference>
<evidence type="ECO:0000256" key="6">
    <source>
        <dbReference type="ARBA" id="ARBA00022968"/>
    </source>
</evidence>
<evidence type="ECO:0000256" key="5">
    <source>
        <dbReference type="ARBA" id="ARBA00022692"/>
    </source>
</evidence>
<dbReference type="GO" id="GO:0006493">
    <property type="term" value="P:protein O-linked glycosylation"/>
    <property type="evidence" value="ECO:0007669"/>
    <property type="project" value="TreeGrafter"/>
</dbReference>
<reference evidence="11" key="1">
    <citation type="journal article" date="2019" name="bioRxiv">
        <title>The Genome of the Zebra Mussel, Dreissena polymorpha: A Resource for Invasive Species Research.</title>
        <authorList>
            <person name="McCartney M.A."/>
            <person name="Auch B."/>
            <person name="Kono T."/>
            <person name="Mallez S."/>
            <person name="Zhang Y."/>
            <person name="Obille A."/>
            <person name="Becker A."/>
            <person name="Abrahante J.E."/>
            <person name="Garbe J."/>
            <person name="Badalamenti J.P."/>
            <person name="Herman A."/>
            <person name="Mangelson H."/>
            <person name="Liachko I."/>
            <person name="Sullivan S."/>
            <person name="Sone E.D."/>
            <person name="Koren S."/>
            <person name="Silverstein K.A.T."/>
            <person name="Beckman K.B."/>
            <person name="Gohl D.M."/>
        </authorList>
    </citation>
    <scope>NUCLEOTIDE SEQUENCE</scope>
    <source>
        <strain evidence="11">Duluth1</strain>
        <tissue evidence="11">Whole animal</tissue>
    </source>
</reference>
<evidence type="ECO:0000256" key="2">
    <source>
        <dbReference type="ARBA" id="ARBA00008661"/>
    </source>
</evidence>
<evidence type="ECO:0000313" key="12">
    <source>
        <dbReference type="Proteomes" id="UP000828390"/>
    </source>
</evidence>
<evidence type="ECO:0000256" key="3">
    <source>
        <dbReference type="ARBA" id="ARBA00022676"/>
    </source>
</evidence>
<evidence type="ECO:0000313" key="11">
    <source>
        <dbReference type="EMBL" id="KAH3827040.1"/>
    </source>
</evidence>
<dbReference type="Gene3D" id="3.90.550.50">
    <property type="match status" value="1"/>
</dbReference>
<reference evidence="11" key="2">
    <citation type="submission" date="2020-11" db="EMBL/GenBank/DDBJ databases">
        <authorList>
            <person name="McCartney M.A."/>
            <person name="Auch B."/>
            <person name="Kono T."/>
            <person name="Mallez S."/>
            <person name="Becker A."/>
            <person name="Gohl D.M."/>
            <person name="Silverstein K.A.T."/>
            <person name="Koren S."/>
            <person name="Bechman K.B."/>
            <person name="Herman A."/>
            <person name="Abrahante J.E."/>
            <person name="Garbe J."/>
        </authorList>
    </citation>
    <scope>NUCLEOTIDE SEQUENCE</scope>
    <source>
        <strain evidence="11">Duluth1</strain>
        <tissue evidence="11">Whole animal</tissue>
    </source>
</reference>
<evidence type="ECO:0000256" key="8">
    <source>
        <dbReference type="ARBA" id="ARBA00023034"/>
    </source>
</evidence>
<evidence type="ECO:0000256" key="7">
    <source>
        <dbReference type="ARBA" id="ARBA00022989"/>
    </source>
</evidence>
<comment type="subcellular location">
    <subcellularLocation>
        <location evidence="1 10">Golgi apparatus membrane</location>
        <topology evidence="1 10">Single-pass type II membrane protein</topology>
    </subcellularLocation>
</comment>
<keyword evidence="12" id="KW-1185">Reference proteome</keyword>
<keyword evidence="4" id="KW-0808">Transferase</keyword>
<keyword evidence="9" id="KW-0472">Membrane</keyword>
<dbReference type="EMBL" id="JAIWYP010000005">
    <property type="protein sequence ID" value="KAH3827040.1"/>
    <property type="molecule type" value="Genomic_DNA"/>
</dbReference>
<keyword evidence="7" id="KW-1133">Transmembrane helix</keyword>
<dbReference type="PANTHER" id="PTHR11214">
    <property type="entry name" value="BETA-1,3-N-ACETYLGLUCOSAMINYLTRANSFERASE"/>
    <property type="match status" value="1"/>
</dbReference>
<comment type="similarity">
    <text evidence="2 10">Belongs to the glycosyltransferase 31 family.</text>
</comment>